<gene>
    <name evidence="2" type="ORF">ERS852470_03521</name>
</gene>
<sequence length="385" mass="45290">MWIYLICFAISCLFLKVAELSNKRVVYRIITAIGLIIPCILAGFRADTIGTDVQVYVKPMFEAARSSNSFSEYQNMRWIASWTYIYVHEIEIGFSLLVYIIAKIFGNLAILLTSIQLLIIIPFYKGLSYFRKQLPMWLCMLVFYLMHYNVTLNMMRQWIAMALLFYGFKYIVERKVCKFIFIVVVAMTFHTSAMFGIIFYLIYSFIYSGKNEKKLKIILSSRKYISLEKLNKIFIIIIVFCLALLSLNIISVFLSNIGLSKYAAYIKGDVYLLPIQIILRIPFIIMILLNWRKYNEKYTMAPIFLAMMIIELLVSQLGSISQYSWRIATYFSMFNCLSYCSICELSKKIYVRISYRILLIIYLIVYWVYYFVIQGIHETIPYMIA</sequence>
<organism evidence="2 3">
    <name type="scientific">Clostridium disporicum</name>
    <dbReference type="NCBI Taxonomy" id="84024"/>
    <lineage>
        <taxon>Bacteria</taxon>
        <taxon>Bacillati</taxon>
        <taxon>Bacillota</taxon>
        <taxon>Clostridia</taxon>
        <taxon>Eubacteriales</taxon>
        <taxon>Clostridiaceae</taxon>
        <taxon>Clostridium</taxon>
    </lineage>
</organism>
<evidence type="ECO:0000313" key="3">
    <source>
        <dbReference type="Proteomes" id="UP000095558"/>
    </source>
</evidence>
<dbReference type="AlphaFoldDB" id="A0A174IGD1"/>
<feature type="transmembrane region" description="Helical" evidence="1">
    <location>
        <begin position="233"/>
        <end position="259"/>
    </location>
</feature>
<feature type="transmembrane region" description="Helical" evidence="1">
    <location>
        <begin position="354"/>
        <end position="373"/>
    </location>
</feature>
<keyword evidence="1" id="KW-1133">Transmembrane helix</keyword>
<dbReference type="EMBL" id="CYZV01000064">
    <property type="protein sequence ID" value="CUO84120.1"/>
    <property type="molecule type" value="Genomic_DNA"/>
</dbReference>
<dbReference type="Proteomes" id="UP000095558">
    <property type="component" value="Unassembled WGS sequence"/>
</dbReference>
<dbReference type="OrthoDB" id="1958139at2"/>
<feature type="transmembrane region" description="Helical" evidence="1">
    <location>
        <begin position="108"/>
        <end position="124"/>
    </location>
</feature>
<keyword evidence="1" id="KW-0812">Transmembrane</keyword>
<protein>
    <submittedName>
        <fullName evidence="2">Putative polysaccharide polymerase protein</fullName>
    </submittedName>
</protein>
<name>A0A174IGD1_9CLOT</name>
<proteinExistence type="predicted"/>
<dbReference type="Pfam" id="PF14897">
    <property type="entry name" value="EpsG"/>
    <property type="match status" value="1"/>
</dbReference>
<keyword evidence="1" id="KW-0472">Membrane</keyword>
<reference evidence="2 3" key="1">
    <citation type="submission" date="2015-09" db="EMBL/GenBank/DDBJ databases">
        <authorList>
            <consortium name="Pathogen Informatics"/>
        </authorList>
    </citation>
    <scope>NUCLEOTIDE SEQUENCE [LARGE SCALE GENOMIC DNA]</scope>
    <source>
        <strain evidence="2 3">2789STDY5834855</strain>
    </source>
</reference>
<feature type="transmembrane region" description="Helical" evidence="1">
    <location>
        <begin position="136"/>
        <end position="159"/>
    </location>
</feature>
<evidence type="ECO:0000313" key="2">
    <source>
        <dbReference type="EMBL" id="CUO84120.1"/>
    </source>
</evidence>
<feature type="transmembrane region" description="Helical" evidence="1">
    <location>
        <begin position="25"/>
        <end position="44"/>
    </location>
</feature>
<feature type="transmembrane region" description="Helical" evidence="1">
    <location>
        <begin position="271"/>
        <end position="291"/>
    </location>
</feature>
<feature type="transmembrane region" description="Helical" evidence="1">
    <location>
        <begin position="179"/>
        <end position="206"/>
    </location>
</feature>
<feature type="transmembrane region" description="Helical" evidence="1">
    <location>
        <begin position="83"/>
        <end position="102"/>
    </location>
</feature>
<dbReference type="InterPro" id="IPR049458">
    <property type="entry name" value="EpsG-like"/>
</dbReference>
<accession>A0A174IGD1</accession>
<dbReference type="RefSeq" id="WP_055277931.1">
    <property type="nucleotide sequence ID" value="NZ_CYZV01000064.1"/>
</dbReference>
<evidence type="ECO:0000256" key="1">
    <source>
        <dbReference type="SAM" id="Phobius"/>
    </source>
</evidence>
<feature type="transmembrane region" description="Helical" evidence="1">
    <location>
        <begin position="298"/>
        <end position="317"/>
    </location>
</feature>